<keyword evidence="9" id="KW-0862">Zinc</keyword>
<feature type="compositionally biased region" description="Low complexity" evidence="12">
    <location>
        <begin position="62"/>
        <end position="84"/>
    </location>
</feature>
<keyword evidence="8" id="KW-0833">Ubl conjugation pathway</keyword>
<comment type="similarity">
    <text evidence="4">Belongs to the RING-box family.</text>
</comment>
<reference evidence="14" key="1">
    <citation type="submission" date="2013-04" db="EMBL/GenBank/DDBJ databases">
        <title>The Genome Sequence of Fonticula alba ATCC 38817.</title>
        <authorList>
            <consortium name="The Broad Institute Genomics Platform"/>
            <person name="Russ C."/>
            <person name="Cuomo C."/>
            <person name="Burger G."/>
            <person name="Gray M.W."/>
            <person name="Holland P.W.H."/>
            <person name="King N."/>
            <person name="Lang F.B.F."/>
            <person name="Roger A.J."/>
            <person name="Ruiz-Trillo I."/>
            <person name="Brown M."/>
            <person name="Walker B."/>
            <person name="Young S."/>
            <person name="Zeng Q."/>
            <person name="Gargeya S."/>
            <person name="Fitzgerald M."/>
            <person name="Haas B."/>
            <person name="Abouelleil A."/>
            <person name="Allen A.W."/>
            <person name="Alvarado L."/>
            <person name="Arachchi H.M."/>
            <person name="Berlin A.M."/>
            <person name="Chapman S.B."/>
            <person name="Gainer-Dewar J."/>
            <person name="Goldberg J."/>
            <person name="Griggs A."/>
            <person name="Gujja S."/>
            <person name="Hansen M."/>
            <person name="Howarth C."/>
            <person name="Imamovic A."/>
            <person name="Ireland A."/>
            <person name="Larimer J."/>
            <person name="McCowan C."/>
            <person name="Murphy C."/>
            <person name="Pearson M."/>
            <person name="Poon T.W."/>
            <person name="Priest M."/>
            <person name="Roberts A."/>
            <person name="Saif S."/>
            <person name="Shea T."/>
            <person name="Sisk P."/>
            <person name="Sykes S."/>
            <person name="Wortman J."/>
            <person name="Nusbaum C."/>
            <person name="Birren B."/>
        </authorList>
    </citation>
    <scope>NUCLEOTIDE SEQUENCE [LARGE SCALE GENOMIC DNA]</scope>
    <source>
        <strain evidence="14">ATCC 38817</strain>
    </source>
</reference>
<dbReference type="Gene3D" id="3.30.40.10">
    <property type="entry name" value="Zinc/RING finger domain, C3HC4 (zinc finger)"/>
    <property type="match status" value="1"/>
</dbReference>
<evidence type="ECO:0000256" key="6">
    <source>
        <dbReference type="ARBA" id="ARBA00022723"/>
    </source>
</evidence>
<feature type="region of interest" description="Disordered" evidence="12">
    <location>
        <begin position="60"/>
        <end position="84"/>
    </location>
</feature>
<evidence type="ECO:0000256" key="10">
    <source>
        <dbReference type="ARBA" id="ARBA00023242"/>
    </source>
</evidence>
<dbReference type="PROSITE" id="PS50089">
    <property type="entry name" value="ZF_RING_2"/>
    <property type="match status" value="1"/>
</dbReference>
<evidence type="ECO:0000313" key="15">
    <source>
        <dbReference type="Proteomes" id="UP000030693"/>
    </source>
</evidence>
<dbReference type="InterPro" id="IPR001841">
    <property type="entry name" value="Znf_RING"/>
</dbReference>
<dbReference type="RefSeq" id="XP_009493039.1">
    <property type="nucleotide sequence ID" value="XM_009494764.1"/>
</dbReference>
<evidence type="ECO:0000313" key="14">
    <source>
        <dbReference type="EMBL" id="KCV73338.1"/>
    </source>
</evidence>
<dbReference type="PANTHER" id="PTHR11210">
    <property type="entry name" value="RING BOX"/>
    <property type="match status" value="1"/>
</dbReference>
<dbReference type="SUPFAM" id="SSF57850">
    <property type="entry name" value="RING/U-box"/>
    <property type="match status" value="1"/>
</dbReference>
<protein>
    <recommendedName>
        <fullName evidence="13">RING-type domain-containing protein</fullName>
    </recommendedName>
</protein>
<proteinExistence type="inferred from homology"/>
<dbReference type="GO" id="GO:0005737">
    <property type="term" value="C:cytoplasm"/>
    <property type="evidence" value="ECO:0007669"/>
    <property type="project" value="UniProtKB-SubCell"/>
</dbReference>
<accession>A0A058ZHC3</accession>
<feature type="domain" description="RING-type" evidence="13">
    <location>
        <begin position="54"/>
        <end position="113"/>
    </location>
</feature>
<dbReference type="eggNOG" id="KOG2930">
    <property type="taxonomic scope" value="Eukaryota"/>
</dbReference>
<dbReference type="EMBL" id="KB932201">
    <property type="protein sequence ID" value="KCV73338.1"/>
    <property type="molecule type" value="Genomic_DNA"/>
</dbReference>
<dbReference type="InterPro" id="IPR051031">
    <property type="entry name" value="RING-box_E3_Ubiquitin_Ligase"/>
</dbReference>
<evidence type="ECO:0000256" key="8">
    <source>
        <dbReference type="ARBA" id="ARBA00022786"/>
    </source>
</evidence>
<dbReference type="Pfam" id="PF12678">
    <property type="entry name" value="zf-rbx1"/>
    <property type="match status" value="1"/>
</dbReference>
<keyword evidence="5" id="KW-0963">Cytoplasm</keyword>
<evidence type="ECO:0000256" key="7">
    <source>
        <dbReference type="ARBA" id="ARBA00022771"/>
    </source>
</evidence>
<comment type="subcellular location">
    <subcellularLocation>
        <location evidence="2">Cytoplasm</location>
    </subcellularLocation>
    <subcellularLocation>
        <location evidence="1">Nucleus</location>
    </subcellularLocation>
</comment>
<keyword evidence="7 11" id="KW-0863">Zinc-finger</keyword>
<dbReference type="FunFam" id="3.30.40.10:FF:000273">
    <property type="entry name" value="E3 ubiquitin-protein ligase RBX1"/>
    <property type="match status" value="1"/>
</dbReference>
<dbReference type="SMART" id="SM00184">
    <property type="entry name" value="RING"/>
    <property type="match status" value="1"/>
</dbReference>
<dbReference type="OMA" id="NACPLDN"/>
<evidence type="ECO:0000256" key="2">
    <source>
        <dbReference type="ARBA" id="ARBA00004496"/>
    </source>
</evidence>
<dbReference type="AlphaFoldDB" id="A0A058ZHC3"/>
<evidence type="ECO:0000256" key="1">
    <source>
        <dbReference type="ARBA" id="ARBA00004123"/>
    </source>
</evidence>
<dbReference type="GeneID" id="20525602"/>
<dbReference type="STRING" id="691883.A0A058ZHC3"/>
<evidence type="ECO:0000256" key="5">
    <source>
        <dbReference type="ARBA" id="ARBA00022490"/>
    </source>
</evidence>
<evidence type="ECO:0000256" key="4">
    <source>
        <dbReference type="ARBA" id="ARBA00009273"/>
    </source>
</evidence>
<sequence length="123" mass="13832">MSYSSDVQMVPSGQSADADRPYFEIRKWNAVALWSWDLAIENCAICRNHIMDRCINCQARQSSASGPGDTPGSGSSSTGETECSVSWGQCGHAFHYHCINKWLRARNVCPLDNREWSYTKHSR</sequence>
<evidence type="ECO:0000259" key="13">
    <source>
        <dbReference type="PROSITE" id="PS50089"/>
    </source>
</evidence>
<dbReference type="Proteomes" id="UP000030693">
    <property type="component" value="Unassembled WGS sequence"/>
</dbReference>
<comment type="pathway">
    <text evidence="3">Protein modification; protein ubiquitination.</text>
</comment>
<gene>
    <name evidence="14" type="ORF">H696_00877</name>
</gene>
<organism evidence="14">
    <name type="scientific">Fonticula alba</name>
    <name type="common">Slime mold</name>
    <dbReference type="NCBI Taxonomy" id="691883"/>
    <lineage>
        <taxon>Eukaryota</taxon>
        <taxon>Rotosphaerida</taxon>
        <taxon>Fonticulaceae</taxon>
        <taxon>Fonticula</taxon>
    </lineage>
</organism>
<dbReference type="InterPro" id="IPR024766">
    <property type="entry name" value="Znf_RING_H2"/>
</dbReference>
<name>A0A058ZHC3_FONAL</name>
<keyword evidence="6" id="KW-0479">Metal-binding</keyword>
<evidence type="ECO:0000256" key="11">
    <source>
        <dbReference type="PROSITE-ProRule" id="PRU00175"/>
    </source>
</evidence>
<dbReference type="OrthoDB" id="8962942at2759"/>
<evidence type="ECO:0000256" key="3">
    <source>
        <dbReference type="ARBA" id="ARBA00004906"/>
    </source>
</evidence>
<dbReference type="GO" id="GO:0031463">
    <property type="term" value="C:Cul3-RING ubiquitin ligase complex"/>
    <property type="evidence" value="ECO:0007669"/>
    <property type="project" value="UniProtKB-ARBA"/>
</dbReference>
<evidence type="ECO:0000256" key="12">
    <source>
        <dbReference type="SAM" id="MobiDB-lite"/>
    </source>
</evidence>
<keyword evidence="15" id="KW-1185">Reference proteome</keyword>
<dbReference type="InterPro" id="IPR013083">
    <property type="entry name" value="Znf_RING/FYVE/PHD"/>
</dbReference>
<keyword evidence="10" id="KW-0539">Nucleus</keyword>
<dbReference type="GO" id="GO:0005634">
    <property type="term" value="C:nucleus"/>
    <property type="evidence" value="ECO:0007669"/>
    <property type="project" value="UniProtKB-SubCell"/>
</dbReference>
<evidence type="ECO:0000256" key="9">
    <source>
        <dbReference type="ARBA" id="ARBA00022833"/>
    </source>
</evidence>
<dbReference type="GO" id="GO:0008270">
    <property type="term" value="F:zinc ion binding"/>
    <property type="evidence" value="ECO:0007669"/>
    <property type="project" value="UniProtKB-KW"/>
</dbReference>